<comment type="caution">
    <text evidence="1">The sequence shown here is derived from an EMBL/GenBank/DDBJ whole genome shotgun (WGS) entry which is preliminary data.</text>
</comment>
<accession>A0A9Q3FMA0</accession>
<protein>
    <submittedName>
        <fullName evidence="1">Uncharacterized protein</fullName>
    </submittedName>
</protein>
<evidence type="ECO:0000313" key="2">
    <source>
        <dbReference type="Proteomes" id="UP000765509"/>
    </source>
</evidence>
<dbReference type="Proteomes" id="UP000765509">
    <property type="component" value="Unassembled WGS sequence"/>
</dbReference>
<keyword evidence="2" id="KW-1185">Reference proteome</keyword>
<gene>
    <name evidence="1" type="ORF">O181_080118</name>
</gene>
<evidence type="ECO:0000313" key="1">
    <source>
        <dbReference type="EMBL" id="MBW0540403.1"/>
    </source>
</evidence>
<dbReference type="AlphaFoldDB" id="A0A9Q3FMA0"/>
<sequence length="102" mass="11672">MALHLNPEAIAAIHAQLGVSGHFPQNQGKRPKWLFLAIWAHNAHLRTLTQSDPKDTFPPFEPVFAQDPKVAKTQRTQKHLSKVRSHHIHLFPSVFPSQDLWM</sequence>
<proteinExistence type="predicted"/>
<name>A0A9Q3FMA0_9BASI</name>
<reference evidence="1" key="1">
    <citation type="submission" date="2021-03" db="EMBL/GenBank/DDBJ databases">
        <title>Draft genome sequence of rust myrtle Austropuccinia psidii MF-1, a brazilian biotype.</title>
        <authorList>
            <person name="Quecine M.C."/>
            <person name="Pachon D.M.R."/>
            <person name="Bonatelli M.L."/>
            <person name="Correr F.H."/>
            <person name="Franceschini L.M."/>
            <person name="Leite T.F."/>
            <person name="Margarido G.R.A."/>
            <person name="Almeida C.A."/>
            <person name="Ferrarezi J.A."/>
            <person name="Labate C.A."/>
        </authorList>
    </citation>
    <scope>NUCLEOTIDE SEQUENCE</scope>
    <source>
        <strain evidence="1">MF-1</strain>
    </source>
</reference>
<organism evidence="1 2">
    <name type="scientific">Austropuccinia psidii MF-1</name>
    <dbReference type="NCBI Taxonomy" id="1389203"/>
    <lineage>
        <taxon>Eukaryota</taxon>
        <taxon>Fungi</taxon>
        <taxon>Dikarya</taxon>
        <taxon>Basidiomycota</taxon>
        <taxon>Pucciniomycotina</taxon>
        <taxon>Pucciniomycetes</taxon>
        <taxon>Pucciniales</taxon>
        <taxon>Sphaerophragmiaceae</taxon>
        <taxon>Austropuccinia</taxon>
    </lineage>
</organism>
<dbReference type="EMBL" id="AVOT02045067">
    <property type="protein sequence ID" value="MBW0540403.1"/>
    <property type="molecule type" value="Genomic_DNA"/>
</dbReference>